<evidence type="ECO:0000313" key="1">
    <source>
        <dbReference type="EMBL" id="SHM31141.1"/>
    </source>
</evidence>
<dbReference type="RefSeq" id="WP_149779937.1">
    <property type="nucleotide sequence ID" value="NZ_FRCB01000006.1"/>
</dbReference>
<sequence length="75" mass="8209">MTDCDPASDLLRALEDMLAQARRLREELSQVSDPAERAQIVAELRDTLSQLSTLLSEIDAMGGMDFLFASPVGRA</sequence>
<evidence type="ECO:0000313" key="2">
    <source>
        <dbReference type="Proteomes" id="UP000322545"/>
    </source>
</evidence>
<proteinExistence type="predicted"/>
<dbReference type="AlphaFoldDB" id="A0A1M7HRF2"/>
<name>A0A1M7HRF2_9RHOB</name>
<reference evidence="1 2" key="1">
    <citation type="submission" date="2016-11" db="EMBL/GenBank/DDBJ databases">
        <authorList>
            <person name="Varghese N."/>
            <person name="Submissions S."/>
        </authorList>
    </citation>
    <scope>NUCLEOTIDE SEQUENCE [LARGE SCALE GENOMIC DNA]</scope>
    <source>
        <strain evidence="1 2">DSM 28249</strain>
    </source>
</reference>
<dbReference type="EMBL" id="FRCB01000006">
    <property type="protein sequence ID" value="SHM31141.1"/>
    <property type="molecule type" value="Genomic_DNA"/>
</dbReference>
<organism evidence="1 2">
    <name type="scientific">Roseovarius litoreus</name>
    <dbReference type="NCBI Taxonomy" id="1155722"/>
    <lineage>
        <taxon>Bacteria</taxon>
        <taxon>Pseudomonadati</taxon>
        <taxon>Pseudomonadota</taxon>
        <taxon>Alphaproteobacteria</taxon>
        <taxon>Rhodobacterales</taxon>
        <taxon>Roseobacteraceae</taxon>
        <taxon>Roseovarius</taxon>
    </lineage>
</organism>
<accession>A0A1M7HRF2</accession>
<keyword evidence="2" id="KW-1185">Reference proteome</keyword>
<dbReference type="Proteomes" id="UP000322545">
    <property type="component" value="Unassembled WGS sequence"/>
</dbReference>
<gene>
    <name evidence="1" type="ORF">SAMN05443432_106110</name>
</gene>
<protein>
    <submittedName>
        <fullName evidence="1">Uncharacterized protein</fullName>
    </submittedName>
</protein>